<feature type="domain" description="RING-type" evidence="8">
    <location>
        <begin position="585"/>
        <end position="625"/>
    </location>
</feature>
<evidence type="ECO:0000259" key="8">
    <source>
        <dbReference type="PROSITE" id="PS50089"/>
    </source>
</evidence>
<dbReference type="PROSITE" id="PS50089">
    <property type="entry name" value="ZF_RING_2"/>
    <property type="match status" value="1"/>
</dbReference>
<dbReference type="CDD" id="cd16454">
    <property type="entry name" value="RING-H2_PA-TM-RING"/>
    <property type="match status" value="1"/>
</dbReference>
<reference evidence="11" key="1">
    <citation type="submission" date="2023-10" db="EMBL/GenBank/DDBJ databases">
        <authorList>
            <person name="Chen Y."/>
            <person name="Shah S."/>
            <person name="Dougan E. K."/>
            <person name="Thang M."/>
            <person name="Chan C."/>
        </authorList>
    </citation>
    <scope>NUCLEOTIDE SEQUENCE [LARGE SCALE GENOMIC DNA]</scope>
</reference>
<keyword evidence="4" id="KW-0347">Helicase</keyword>
<dbReference type="EMBL" id="CAUYUJ010019270">
    <property type="protein sequence ID" value="CAK0889821.1"/>
    <property type="molecule type" value="Genomic_DNA"/>
</dbReference>
<protein>
    <recommendedName>
        <fullName evidence="13">Anaphase-promoting complex subunit 11</fullName>
    </recommendedName>
</protein>
<accession>A0ABN9WWR3</accession>
<evidence type="ECO:0000256" key="5">
    <source>
        <dbReference type="ARBA" id="ARBA00022840"/>
    </source>
</evidence>
<dbReference type="SMART" id="SM00487">
    <property type="entry name" value="DEXDc"/>
    <property type="match status" value="1"/>
</dbReference>
<comment type="subcellular location">
    <subcellularLocation>
        <location evidence="1">Nucleus</location>
    </subcellularLocation>
</comment>
<dbReference type="Pfam" id="PF00271">
    <property type="entry name" value="Helicase_C"/>
    <property type="match status" value="1"/>
</dbReference>
<dbReference type="InterPro" id="IPR050628">
    <property type="entry name" value="SNF2_RAD54_helicase_TF"/>
</dbReference>
<dbReference type="InterPro" id="IPR027417">
    <property type="entry name" value="P-loop_NTPase"/>
</dbReference>
<evidence type="ECO:0000259" key="10">
    <source>
        <dbReference type="PROSITE" id="PS51194"/>
    </source>
</evidence>
<dbReference type="Gene3D" id="3.30.70.2330">
    <property type="match status" value="1"/>
</dbReference>
<dbReference type="PROSITE" id="PS00690">
    <property type="entry name" value="DEAH_ATP_HELICASE"/>
    <property type="match status" value="1"/>
</dbReference>
<dbReference type="CDD" id="cd18793">
    <property type="entry name" value="SF2_C_SNF"/>
    <property type="match status" value="1"/>
</dbReference>
<dbReference type="InterPro" id="IPR049730">
    <property type="entry name" value="SNF2/RAD54-like_C"/>
</dbReference>
<dbReference type="Pfam" id="PF00176">
    <property type="entry name" value="SNF2-rel_dom"/>
    <property type="match status" value="1"/>
</dbReference>
<evidence type="ECO:0000256" key="7">
    <source>
        <dbReference type="SAM" id="MobiDB-lite"/>
    </source>
</evidence>
<comment type="caution">
    <text evidence="11">The sequence shown here is derived from an EMBL/GenBank/DDBJ whole genome shotgun (WGS) entry which is preliminary data.</text>
</comment>
<keyword evidence="3" id="KW-0378">Hydrolase</keyword>
<dbReference type="InterPro" id="IPR000330">
    <property type="entry name" value="SNF2_N"/>
</dbReference>
<keyword evidence="12" id="KW-1185">Reference proteome</keyword>
<gene>
    <name evidence="11" type="ORF">PCOR1329_LOCUS70243</name>
</gene>
<dbReference type="PROSITE" id="PS51194">
    <property type="entry name" value="HELICASE_CTER"/>
    <property type="match status" value="1"/>
</dbReference>
<keyword evidence="2" id="KW-0547">Nucleotide-binding</keyword>
<keyword evidence="6" id="KW-0479">Metal-binding</keyword>
<dbReference type="InterPro" id="IPR002464">
    <property type="entry name" value="DNA/RNA_helicase_DEAH_CS"/>
</dbReference>
<dbReference type="SUPFAM" id="SSF52540">
    <property type="entry name" value="P-loop containing nucleoside triphosphate hydrolases"/>
    <property type="match status" value="2"/>
</dbReference>
<evidence type="ECO:0000256" key="1">
    <source>
        <dbReference type="ARBA" id="ARBA00004123"/>
    </source>
</evidence>
<dbReference type="SMART" id="SM00490">
    <property type="entry name" value="HELICc"/>
    <property type="match status" value="1"/>
</dbReference>
<dbReference type="InterPro" id="IPR001650">
    <property type="entry name" value="Helicase_C-like"/>
</dbReference>
<dbReference type="SMART" id="SM00184">
    <property type="entry name" value="RING"/>
    <property type="match status" value="1"/>
</dbReference>
<dbReference type="PANTHER" id="PTHR45626">
    <property type="entry name" value="TRANSCRIPTION TERMINATION FACTOR 2-RELATED"/>
    <property type="match status" value="1"/>
</dbReference>
<dbReference type="InterPro" id="IPR013083">
    <property type="entry name" value="Znf_RING/FYVE/PHD"/>
</dbReference>
<keyword evidence="5" id="KW-0067">ATP-binding</keyword>
<evidence type="ECO:0008006" key="13">
    <source>
        <dbReference type="Google" id="ProtNLM"/>
    </source>
</evidence>
<dbReference type="SUPFAM" id="SSF57850">
    <property type="entry name" value="RING/U-box"/>
    <property type="match status" value="1"/>
</dbReference>
<evidence type="ECO:0000256" key="3">
    <source>
        <dbReference type="ARBA" id="ARBA00022801"/>
    </source>
</evidence>
<keyword evidence="6" id="KW-0862">Zinc</keyword>
<dbReference type="Gene3D" id="3.30.40.10">
    <property type="entry name" value="Zinc/RING finger domain, C3HC4 (zinc finger)"/>
    <property type="match status" value="1"/>
</dbReference>
<feature type="region of interest" description="Disordered" evidence="7">
    <location>
        <begin position="814"/>
        <end position="841"/>
    </location>
</feature>
<evidence type="ECO:0000256" key="2">
    <source>
        <dbReference type="ARBA" id="ARBA00022741"/>
    </source>
</evidence>
<dbReference type="InterPro" id="IPR014001">
    <property type="entry name" value="Helicase_ATP-bd"/>
</dbReference>
<dbReference type="Gene3D" id="3.40.50.10810">
    <property type="entry name" value="Tandem AAA-ATPase domain"/>
    <property type="match status" value="1"/>
</dbReference>
<feature type="domain" description="Helicase ATP-binding" evidence="9">
    <location>
        <begin position="259"/>
        <end position="419"/>
    </location>
</feature>
<dbReference type="PROSITE" id="PS51192">
    <property type="entry name" value="HELICASE_ATP_BIND_1"/>
    <property type="match status" value="1"/>
</dbReference>
<evidence type="ECO:0000313" key="12">
    <source>
        <dbReference type="Proteomes" id="UP001189429"/>
    </source>
</evidence>
<evidence type="ECO:0000256" key="6">
    <source>
        <dbReference type="PROSITE-ProRule" id="PRU00175"/>
    </source>
</evidence>
<dbReference type="Pfam" id="PF13639">
    <property type="entry name" value="zf-RING_2"/>
    <property type="match status" value="1"/>
</dbReference>
<dbReference type="Gene3D" id="3.40.50.300">
    <property type="entry name" value="P-loop containing nucleotide triphosphate hydrolases"/>
    <property type="match status" value="1"/>
</dbReference>
<keyword evidence="6" id="KW-0863">Zinc-finger</keyword>
<evidence type="ECO:0000259" key="9">
    <source>
        <dbReference type="PROSITE" id="PS51192"/>
    </source>
</evidence>
<dbReference type="InterPro" id="IPR001841">
    <property type="entry name" value="Znf_RING"/>
</dbReference>
<dbReference type="InterPro" id="IPR038718">
    <property type="entry name" value="SNF2-like_sf"/>
</dbReference>
<evidence type="ECO:0000256" key="4">
    <source>
        <dbReference type="ARBA" id="ARBA00022806"/>
    </source>
</evidence>
<evidence type="ECO:0000313" key="11">
    <source>
        <dbReference type="EMBL" id="CAK0889821.1"/>
    </source>
</evidence>
<name>A0ABN9WWR3_9DINO</name>
<organism evidence="11 12">
    <name type="scientific">Prorocentrum cordatum</name>
    <dbReference type="NCBI Taxonomy" id="2364126"/>
    <lineage>
        <taxon>Eukaryota</taxon>
        <taxon>Sar</taxon>
        <taxon>Alveolata</taxon>
        <taxon>Dinophyceae</taxon>
        <taxon>Prorocentrales</taxon>
        <taxon>Prorocentraceae</taxon>
        <taxon>Prorocentrum</taxon>
    </lineage>
</organism>
<sequence length="841" mass="91466">MSSVADTREVEEFFFLQLNTHIVGVQHHKGEIGDGECAELVRKGASGLQVVNSGGEVLGWISKDIAPTVCPAFDRCPEIHPEVLIPRGSKQKFKVPVNIAFCGPREFREPLAELAAELKQVKTSRAGSSVVHIPDGILVEELDAPRWKEESGGLPPSKSAVLVGSKRGKGKQQDISKCFEDLYAGAVKYEEAPLAPQPQGVSTRLLEHQLKALHWAVARERRQSVSDVARASASGTALFWKPAPGRGGFHNTITNACVNRAPELPRGGLLCDDMGLGKTITMLACVAAGAPSRPTLVVCPLSIMAGWAAQAAQHCPSLRVATFHGQEKHKVSLSGHDLILTTFQTLVADVEKGHGSLLQQSWHRLIVDEAHELRNFASCQTKAVLKVAERCDVVWGLTGTPIQNRIEDAFSLVALLKINPFCEKKWFNRCIMRLVKQGNPLGFARLSMLLSAFVLRRRKDQMVPAGPGRMRPVLELPPKTERVRLVELPGGDRRAYDSLWGFAARQVGGMSRDEVGHRSAEVLVLLLRLRQLCCSPTLLPAGLLAELQKETPDLSGFFAAAKGGPGVADLQALLRELASQADHHCAICLSHVSEGDPVITRCGHAFHGECIRAWLPRHNNCPLCKRAPVEVVPWAEEPAAPAAPGVLAKVDAVLEEIACCEGDSVVVFSQFRQMLLLLEERLKTAGVGSVLIDGAAGPAERQARVAAFQAGQARVALCSLKAAGAGLNLTKGNKVIFSDPWWSPAVEAQAADRCHRIGQHRPVDVVRLVVRGSIEEKIRLLQEQKLGIMEGIYKSKEELRSERVDMVMQIFRGPWQRPSGDAASERPPKRRRGAAAAPEAR</sequence>
<dbReference type="PANTHER" id="PTHR45626:SF17">
    <property type="entry name" value="HELICASE-LIKE TRANSCRIPTION FACTOR"/>
    <property type="match status" value="1"/>
</dbReference>
<feature type="domain" description="Helicase C-terminal" evidence="10">
    <location>
        <begin position="649"/>
        <end position="807"/>
    </location>
</feature>
<dbReference type="Proteomes" id="UP001189429">
    <property type="component" value="Unassembled WGS sequence"/>
</dbReference>
<proteinExistence type="predicted"/>